<evidence type="ECO:0000256" key="2">
    <source>
        <dbReference type="ARBA" id="ARBA00011738"/>
    </source>
</evidence>
<comment type="similarity">
    <text evidence="1">Belongs to the allantoicase family.</text>
</comment>
<comment type="catalytic activity">
    <reaction evidence="5">
        <text>(S)-ureidoglycolate = urea + glyoxylate</text>
        <dbReference type="Rhea" id="RHEA:11304"/>
        <dbReference type="ChEBI" id="CHEBI:16199"/>
        <dbReference type="ChEBI" id="CHEBI:36655"/>
        <dbReference type="ChEBI" id="CHEBI:57296"/>
        <dbReference type="EC" id="4.3.2.3"/>
    </reaction>
</comment>
<dbReference type="HAMAP" id="MF_00813">
    <property type="entry name" value="Allantoicase"/>
    <property type="match status" value="1"/>
</dbReference>
<dbReference type="InterPro" id="IPR011051">
    <property type="entry name" value="RmlC_Cupin_sf"/>
</dbReference>
<dbReference type="GO" id="GO:0050385">
    <property type="term" value="F:ureidoglycolate lyase activity"/>
    <property type="evidence" value="ECO:0007669"/>
    <property type="project" value="UniProtKB-EC"/>
</dbReference>
<dbReference type="InterPro" id="IPR024060">
    <property type="entry name" value="Ureidoglycolate_lyase_dom_sf"/>
</dbReference>
<evidence type="ECO:0000256" key="4">
    <source>
        <dbReference type="ARBA" id="ARBA00023239"/>
    </source>
</evidence>
<dbReference type="InterPro" id="IPR008979">
    <property type="entry name" value="Galactose-bd-like_sf"/>
</dbReference>
<evidence type="ECO:0000256" key="3">
    <source>
        <dbReference type="ARBA" id="ARBA00022631"/>
    </source>
</evidence>
<dbReference type="PANTHER" id="PTHR12045:SF3">
    <property type="entry name" value="INACTIVE ALLANTOICASE-RELATED"/>
    <property type="match status" value="1"/>
</dbReference>
<reference evidence="7 8" key="1">
    <citation type="submission" date="2014-09" db="EMBL/GenBank/DDBJ databases">
        <authorList>
            <person name="Ellenberger Sabrina"/>
        </authorList>
    </citation>
    <scope>NUCLEOTIDE SEQUENCE [LARGE SCALE GENOMIC DNA]</scope>
    <source>
        <strain evidence="7 8">CBS 412.66</strain>
    </source>
</reference>
<dbReference type="GO" id="GO:0000256">
    <property type="term" value="P:allantoin catabolic process"/>
    <property type="evidence" value="ECO:0007669"/>
    <property type="project" value="InterPro"/>
</dbReference>
<evidence type="ECO:0000313" key="8">
    <source>
        <dbReference type="Proteomes" id="UP000054107"/>
    </source>
</evidence>
<dbReference type="SUPFAM" id="SSF49785">
    <property type="entry name" value="Galactose-binding domain-like"/>
    <property type="match status" value="2"/>
</dbReference>
<keyword evidence="4" id="KW-0456">Lyase</keyword>
<dbReference type="PANTHER" id="PTHR12045">
    <property type="entry name" value="ALLANTOICASE"/>
    <property type="match status" value="1"/>
</dbReference>
<dbReference type="NCBIfam" id="TIGR02961">
    <property type="entry name" value="allantoicase"/>
    <property type="match status" value="1"/>
</dbReference>
<dbReference type="STRING" id="35722.A0A0B7N6T3"/>
<sequence length="533" mass="58373">MTNAPSFTKITPEDFQKSKLYKSIDLASSALGSAVVKVTDEFFAPASMMLNPEPAIHCPDKFVETGSWMDGWESKRHNDTYDWCIIKLGFAGSISGFDIDTSYFTGNQAPAASVEGAYCPTGTGLEKDLVWTEILPKVTLPPNCHNFFQLEQQSAVYTHLRLNNYPDGGIARFRVYGDVQPTLPKDKNSLIDLAFIGHGGRSVQVSDEHYGPGDFLVLPGRGKNQGDGWQTARSRVEGYSDFVVLRLGAAGHILQAEVDTTHFKGNFPRQIKLEATNTSDTVPAADAEWFTLVEPSATGPNSIFYFDTAHTDKVFTHAKISIIPDGGIKRLRLYGVVEGGKIPQLPIVSPTALKGGIVAEPLTSEAYAPYGDVIHTEGSNVVTSANQGTAEKYHRVATVSNLFPSGNGKINMCIFHCRPTNELPFTVKLLERHPYSSQAFIPLTDGKTRGYLVIVALNGKDDKPDMSTLKAFIATSKQGINYRQGVWHHPMVVLENTTDFACIVHESGVPQDDCNEVNVEHTLVQVPGFQEEN</sequence>
<dbReference type="Gene3D" id="2.60.120.260">
    <property type="entry name" value="Galactose-binding domain-like"/>
    <property type="match status" value="2"/>
</dbReference>
<keyword evidence="3" id="KW-0659">Purine metabolism</keyword>
<accession>A0A0B7N6T3</accession>
<dbReference type="GO" id="GO:0004037">
    <property type="term" value="F:allantoicase activity"/>
    <property type="evidence" value="ECO:0007669"/>
    <property type="project" value="InterPro"/>
</dbReference>
<feature type="domain" description="Allantoicase" evidence="6">
    <location>
        <begin position="32"/>
        <end position="179"/>
    </location>
</feature>
<dbReference type="InterPro" id="IPR007247">
    <property type="entry name" value="Ureidogly_lyase"/>
</dbReference>
<evidence type="ECO:0000256" key="5">
    <source>
        <dbReference type="ARBA" id="ARBA00047684"/>
    </source>
</evidence>
<protein>
    <recommendedName>
        <fullName evidence="6">Allantoicase domain-containing protein</fullName>
    </recommendedName>
</protein>
<dbReference type="CDD" id="cd20298">
    <property type="entry name" value="cupin_UAH"/>
    <property type="match status" value="1"/>
</dbReference>
<dbReference type="GO" id="GO:0004848">
    <property type="term" value="F:ureidoglycolate hydrolase activity"/>
    <property type="evidence" value="ECO:0007669"/>
    <property type="project" value="InterPro"/>
</dbReference>
<dbReference type="Pfam" id="PF04115">
    <property type="entry name" value="Ureidogly_lyase"/>
    <property type="match status" value="1"/>
</dbReference>
<dbReference type="InterPro" id="IPR047233">
    <property type="entry name" value="UAH_cupin"/>
</dbReference>
<dbReference type="Gene3D" id="2.60.120.480">
    <property type="entry name" value="Ureidoglycolate hydrolase"/>
    <property type="match status" value="1"/>
</dbReference>
<evidence type="ECO:0000259" key="6">
    <source>
        <dbReference type="Pfam" id="PF03561"/>
    </source>
</evidence>
<dbReference type="Proteomes" id="UP000054107">
    <property type="component" value="Unassembled WGS sequence"/>
</dbReference>
<name>A0A0B7N6T3_9FUNG</name>
<keyword evidence="8" id="KW-1185">Reference proteome</keyword>
<dbReference type="GO" id="GO:0006144">
    <property type="term" value="P:purine nucleobase metabolic process"/>
    <property type="evidence" value="ECO:0007669"/>
    <property type="project" value="UniProtKB-KW"/>
</dbReference>
<dbReference type="InterPro" id="IPR015908">
    <property type="entry name" value="Allantoicase_dom"/>
</dbReference>
<comment type="subunit">
    <text evidence="2">Homodimer.</text>
</comment>
<proteinExistence type="inferred from homology"/>
<evidence type="ECO:0000256" key="1">
    <source>
        <dbReference type="ARBA" id="ARBA00009242"/>
    </source>
</evidence>
<dbReference type="AlphaFoldDB" id="A0A0B7N6T3"/>
<dbReference type="InterPro" id="IPR005164">
    <property type="entry name" value="Allantoicase"/>
</dbReference>
<evidence type="ECO:0000313" key="7">
    <source>
        <dbReference type="EMBL" id="CEP14068.1"/>
    </source>
</evidence>
<organism evidence="7 8">
    <name type="scientific">Parasitella parasitica</name>
    <dbReference type="NCBI Taxonomy" id="35722"/>
    <lineage>
        <taxon>Eukaryota</taxon>
        <taxon>Fungi</taxon>
        <taxon>Fungi incertae sedis</taxon>
        <taxon>Mucoromycota</taxon>
        <taxon>Mucoromycotina</taxon>
        <taxon>Mucoromycetes</taxon>
        <taxon>Mucorales</taxon>
        <taxon>Mucorineae</taxon>
        <taxon>Mucoraceae</taxon>
        <taxon>Parasitella</taxon>
    </lineage>
</organism>
<gene>
    <name evidence="7" type="primary">PARPA_08224.1 scaffold 32258</name>
</gene>
<dbReference type="OrthoDB" id="10266039at2759"/>
<feature type="domain" description="Allantoicase" evidence="6">
    <location>
        <begin position="199"/>
        <end position="337"/>
    </location>
</feature>
<dbReference type="Pfam" id="PF03561">
    <property type="entry name" value="Allantoicase"/>
    <property type="match status" value="2"/>
</dbReference>
<dbReference type="SUPFAM" id="SSF51182">
    <property type="entry name" value="RmlC-like cupins"/>
    <property type="match status" value="1"/>
</dbReference>
<dbReference type="EMBL" id="LN730905">
    <property type="protein sequence ID" value="CEP14068.1"/>
    <property type="molecule type" value="Genomic_DNA"/>
</dbReference>